<dbReference type="Pfam" id="PF01371">
    <property type="entry name" value="Trp_repressor"/>
    <property type="match status" value="1"/>
</dbReference>
<gene>
    <name evidence="1" type="ORF">COT54_01145</name>
</gene>
<dbReference type="Proteomes" id="UP000229574">
    <property type="component" value="Unassembled WGS sequence"/>
</dbReference>
<reference evidence="2" key="1">
    <citation type="submission" date="2017-09" db="EMBL/GenBank/DDBJ databases">
        <title>Depth-based differentiation of microbial function through sediment-hosted aquifers and enrichment of novel symbionts in the deep terrestrial subsurface.</title>
        <authorList>
            <person name="Probst A.J."/>
            <person name="Ladd B."/>
            <person name="Jarett J.K."/>
            <person name="Geller-Mcgrath D.E."/>
            <person name="Sieber C.M.K."/>
            <person name="Emerson J.B."/>
            <person name="Anantharaman K."/>
            <person name="Thomas B.C."/>
            <person name="Malmstrom R."/>
            <person name="Stieglmeier M."/>
            <person name="Klingl A."/>
            <person name="Woyke T."/>
            <person name="Ryan C.M."/>
            <person name="Banfield J.F."/>
        </authorList>
    </citation>
    <scope>NUCLEOTIDE SEQUENCE [LARGE SCALE GENOMIC DNA]</scope>
</reference>
<sequence>MSQVSKNKINNKVYEKIFSLFPRFLFKMTSKGKQSELVDVFFTRTEKIVLAKRIAIAFMLVKGYSYRQISDKIKVSTSTILKIADSITSKQSIEEELKLIDAEDAFADFLNAIDYHVAKLLPPKGGNWSSWRGRIEKEKRDLENPI</sequence>
<name>A0A2H0X1Q6_9BACT</name>
<dbReference type="EMBL" id="PEYY01000048">
    <property type="protein sequence ID" value="PIS18098.1"/>
    <property type="molecule type" value="Genomic_DNA"/>
</dbReference>
<comment type="caution">
    <text evidence="1">The sequence shown here is derived from an EMBL/GenBank/DDBJ whole genome shotgun (WGS) entry which is preliminary data.</text>
</comment>
<proteinExistence type="predicted"/>
<organism evidence="1 2">
    <name type="scientific">Candidatus Collierbacteria bacterium CG09_land_8_20_14_0_10_46_12</name>
    <dbReference type="NCBI Taxonomy" id="1974533"/>
    <lineage>
        <taxon>Bacteria</taxon>
        <taxon>Candidatus Collieribacteriota</taxon>
    </lineage>
</organism>
<dbReference type="GO" id="GO:0043565">
    <property type="term" value="F:sequence-specific DNA binding"/>
    <property type="evidence" value="ECO:0007669"/>
    <property type="project" value="InterPro"/>
</dbReference>
<accession>A0A2H0X1Q6</accession>
<dbReference type="InterPro" id="IPR038116">
    <property type="entry name" value="TrpR-like_sf"/>
</dbReference>
<dbReference type="InterPro" id="IPR000831">
    <property type="entry name" value="Trp_repress"/>
</dbReference>
<dbReference type="SUPFAM" id="SSF48295">
    <property type="entry name" value="TrpR-like"/>
    <property type="match status" value="1"/>
</dbReference>
<dbReference type="Gene3D" id="1.10.1270.10">
    <property type="entry name" value="TrpR-like"/>
    <property type="match status" value="1"/>
</dbReference>
<evidence type="ECO:0000313" key="1">
    <source>
        <dbReference type="EMBL" id="PIS18098.1"/>
    </source>
</evidence>
<protein>
    <submittedName>
        <fullName evidence="1">Uncharacterized protein</fullName>
    </submittedName>
</protein>
<dbReference type="GO" id="GO:0003700">
    <property type="term" value="F:DNA-binding transcription factor activity"/>
    <property type="evidence" value="ECO:0007669"/>
    <property type="project" value="InterPro"/>
</dbReference>
<dbReference type="InterPro" id="IPR010921">
    <property type="entry name" value="Trp_repressor/repl_initiator"/>
</dbReference>
<dbReference type="AlphaFoldDB" id="A0A2H0X1Q6"/>
<evidence type="ECO:0000313" key="2">
    <source>
        <dbReference type="Proteomes" id="UP000229574"/>
    </source>
</evidence>